<dbReference type="SUPFAM" id="SSF52151">
    <property type="entry name" value="FabD/lysophospholipase-like"/>
    <property type="match status" value="1"/>
</dbReference>
<accession>A0ABW3JI31</accession>
<dbReference type="Gene3D" id="3.10.20.310">
    <property type="entry name" value="membrane protein fhac"/>
    <property type="match status" value="1"/>
</dbReference>
<sequence length="747" mass="83750">MKIKIIILTLFMLALFSAKAQNDTLKTSTPKIGLVLSGGGAKGLAHIGVLKVIDSLGVKVDYVAGTSMGAIIGSLYASGYTGKQLDSIFKVIDFDKLINDDLPRASKAFYERENSEKYAVTLPFENFKIKLPSALSRGQNTYALISRLTLHVNNITDFSKLPIPFFCIATNIETGQAVMLNSGNLAQSVMASGALPSLFQPVTINNQVLIDGGVVNNYPIDELRAKGMDIIIGVDVQDGLATIEELSSALDVLAQINNFRTINDMKLKVKKTDVYIKPDIKDYSVVSFDEGSKIIENGKQAAFEKIDNLKKLINPSQKKTSYKINMNAKDSITINDIVIKGNEKYTRAYILGKLKLKNNEKISYESFNNGINNLVATNNFDSFEFELKDSNNKKGYNLIANLKETKVNTFLKLALHFDDLYKSAALVNITQKRLLFDNDVASLDFVLGDNIRYNFEYFIDKGFYWSIGLRSRYHQFNKDISAKLLLDDAQITSTGLNKIDVELQDQTNQFYVQTLFRKDFSLSAGLEHKRLEIKTQTLASNNQTNPFVFESTDYVSVFGGLKFDTYDNKYFPKSGVYFNGDLHMYLYASKFNTDFDNFSIAKADIGYTFSVSNKLVFNLQTGGGFKVGSKSTQTLDFALGGYGNNLINNFIPFVGYDFISLTGNSYVKAFASADYQIFKKQHITLEGNWANVEDDIFQTGEWLTLPNYRGYALGYAVETFIGPIQVKYSYSPEQTQSVWFFNVGFWF</sequence>
<evidence type="ECO:0000313" key="8">
    <source>
        <dbReference type="Proteomes" id="UP001597061"/>
    </source>
</evidence>
<evidence type="ECO:0000256" key="4">
    <source>
        <dbReference type="PROSITE-ProRule" id="PRU01161"/>
    </source>
</evidence>
<evidence type="ECO:0000256" key="5">
    <source>
        <dbReference type="SAM" id="SignalP"/>
    </source>
</evidence>
<feature type="domain" description="PNPLA" evidence="6">
    <location>
        <begin position="34"/>
        <end position="224"/>
    </location>
</feature>
<evidence type="ECO:0000256" key="2">
    <source>
        <dbReference type="ARBA" id="ARBA00022963"/>
    </source>
</evidence>
<reference evidence="8" key="1">
    <citation type="journal article" date="2019" name="Int. J. Syst. Evol. Microbiol.">
        <title>The Global Catalogue of Microorganisms (GCM) 10K type strain sequencing project: providing services to taxonomists for standard genome sequencing and annotation.</title>
        <authorList>
            <consortium name="The Broad Institute Genomics Platform"/>
            <consortium name="The Broad Institute Genome Sequencing Center for Infectious Disease"/>
            <person name="Wu L."/>
            <person name="Ma J."/>
        </authorList>
    </citation>
    <scope>NUCLEOTIDE SEQUENCE [LARGE SCALE GENOMIC DNA]</scope>
    <source>
        <strain evidence="8">CCUG 62414</strain>
    </source>
</reference>
<comment type="caution">
    <text evidence="7">The sequence shown here is derived from an EMBL/GenBank/DDBJ whole genome shotgun (WGS) entry which is preliminary data.</text>
</comment>
<evidence type="ECO:0000256" key="3">
    <source>
        <dbReference type="ARBA" id="ARBA00023098"/>
    </source>
</evidence>
<keyword evidence="3 4" id="KW-0443">Lipid metabolism</keyword>
<feature type="chain" id="PRO_5046872729" evidence="5">
    <location>
        <begin position="21"/>
        <end position="747"/>
    </location>
</feature>
<dbReference type="InterPro" id="IPR043864">
    <property type="entry name" value="Omp85-like_dom"/>
</dbReference>
<dbReference type="Proteomes" id="UP001597061">
    <property type="component" value="Unassembled WGS sequence"/>
</dbReference>
<feature type="short sequence motif" description="GXSXG" evidence="4">
    <location>
        <begin position="65"/>
        <end position="69"/>
    </location>
</feature>
<feature type="short sequence motif" description="GXGXXG" evidence="4">
    <location>
        <begin position="38"/>
        <end position="43"/>
    </location>
</feature>
<dbReference type="PANTHER" id="PTHR14226:SF76">
    <property type="entry name" value="NTE FAMILY PROTEIN RSSA"/>
    <property type="match status" value="1"/>
</dbReference>
<feature type="signal peptide" evidence="5">
    <location>
        <begin position="1"/>
        <end position="20"/>
    </location>
</feature>
<dbReference type="EMBL" id="JBHTJI010000001">
    <property type="protein sequence ID" value="MFD0989465.1"/>
    <property type="molecule type" value="Genomic_DNA"/>
</dbReference>
<dbReference type="PANTHER" id="PTHR14226">
    <property type="entry name" value="NEUROPATHY TARGET ESTERASE/SWISS CHEESE D.MELANOGASTER"/>
    <property type="match status" value="1"/>
</dbReference>
<evidence type="ECO:0000313" key="7">
    <source>
        <dbReference type="EMBL" id="MFD0989465.1"/>
    </source>
</evidence>
<evidence type="ECO:0000256" key="1">
    <source>
        <dbReference type="ARBA" id="ARBA00022801"/>
    </source>
</evidence>
<feature type="short sequence motif" description="DGA/G" evidence="4">
    <location>
        <begin position="211"/>
        <end position="213"/>
    </location>
</feature>
<protein>
    <submittedName>
        <fullName evidence="7">Patatin-like phospholipase family protein</fullName>
    </submittedName>
</protein>
<keyword evidence="5" id="KW-0732">Signal</keyword>
<dbReference type="Pfam" id="PF19143">
    <property type="entry name" value="Omp85_2"/>
    <property type="match status" value="1"/>
</dbReference>
<dbReference type="Pfam" id="PF01734">
    <property type="entry name" value="Patatin"/>
    <property type="match status" value="1"/>
</dbReference>
<gene>
    <name evidence="7" type="ORF">ACFQ1R_05120</name>
</gene>
<feature type="active site" description="Proton acceptor" evidence="4">
    <location>
        <position position="211"/>
    </location>
</feature>
<dbReference type="InterPro" id="IPR002641">
    <property type="entry name" value="PNPLA_dom"/>
</dbReference>
<organism evidence="7 8">
    <name type="scientific">Mariniflexile jejuense</name>
    <dbReference type="NCBI Taxonomy" id="1173582"/>
    <lineage>
        <taxon>Bacteria</taxon>
        <taxon>Pseudomonadati</taxon>
        <taxon>Bacteroidota</taxon>
        <taxon>Flavobacteriia</taxon>
        <taxon>Flavobacteriales</taxon>
        <taxon>Flavobacteriaceae</taxon>
        <taxon>Mariniflexile</taxon>
    </lineage>
</organism>
<proteinExistence type="predicted"/>
<keyword evidence="2 4" id="KW-0442">Lipid degradation</keyword>
<name>A0ABW3JI31_9FLAO</name>
<keyword evidence="1 4" id="KW-0378">Hydrolase</keyword>
<evidence type="ECO:0000259" key="6">
    <source>
        <dbReference type="PROSITE" id="PS51635"/>
    </source>
</evidence>
<dbReference type="RefSeq" id="WP_379925046.1">
    <property type="nucleotide sequence ID" value="NZ_JBHTJI010000001.1"/>
</dbReference>
<dbReference type="CDD" id="cd07205">
    <property type="entry name" value="Pat_PNPLA6_PNPLA7_NTE1_like"/>
    <property type="match status" value="1"/>
</dbReference>
<feature type="active site" description="Nucleophile" evidence="4">
    <location>
        <position position="67"/>
    </location>
</feature>
<dbReference type="Gene3D" id="3.40.1090.10">
    <property type="entry name" value="Cytosolic phospholipase A2 catalytic domain"/>
    <property type="match status" value="1"/>
</dbReference>
<dbReference type="InterPro" id="IPR050301">
    <property type="entry name" value="NTE"/>
</dbReference>
<dbReference type="PROSITE" id="PS51635">
    <property type="entry name" value="PNPLA"/>
    <property type="match status" value="1"/>
</dbReference>
<dbReference type="InterPro" id="IPR016035">
    <property type="entry name" value="Acyl_Trfase/lysoPLipase"/>
</dbReference>
<keyword evidence="8" id="KW-1185">Reference proteome</keyword>